<organism evidence="6 7">
    <name type="scientific">Achromobacter mucicolens</name>
    <dbReference type="NCBI Taxonomy" id="1389922"/>
    <lineage>
        <taxon>Bacteria</taxon>
        <taxon>Pseudomonadati</taxon>
        <taxon>Pseudomonadota</taxon>
        <taxon>Betaproteobacteria</taxon>
        <taxon>Burkholderiales</taxon>
        <taxon>Alcaligenaceae</taxon>
        <taxon>Achromobacter</taxon>
    </lineage>
</organism>
<dbReference type="InterPro" id="IPR036390">
    <property type="entry name" value="WH_DNA-bd_sf"/>
</dbReference>
<dbReference type="SUPFAM" id="SSF53850">
    <property type="entry name" value="Periplasmic binding protein-like II"/>
    <property type="match status" value="1"/>
</dbReference>
<keyword evidence="7" id="KW-1185">Reference proteome</keyword>
<evidence type="ECO:0000256" key="3">
    <source>
        <dbReference type="ARBA" id="ARBA00023125"/>
    </source>
</evidence>
<dbReference type="PANTHER" id="PTHR30419">
    <property type="entry name" value="HTH-TYPE TRANSCRIPTIONAL REGULATOR YBHD"/>
    <property type="match status" value="1"/>
</dbReference>
<dbReference type="Pfam" id="PF00126">
    <property type="entry name" value="HTH_1"/>
    <property type="match status" value="1"/>
</dbReference>
<evidence type="ECO:0000256" key="2">
    <source>
        <dbReference type="ARBA" id="ARBA00023015"/>
    </source>
</evidence>
<keyword evidence="4" id="KW-0804">Transcription</keyword>
<dbReference type="SUPFAM" id="SSF46785">
    <property type="entry name" value="Winged helix' DNA-binding domain"/>
    <property type="match status" value="1"/>
</dbReference>
<evidence type="ECO:0000313" key="6">
    <source>
        <dbReference type="EMBL" id="CAB3856452.1"/>
    </source>
</evidence>
<dbReference type="Proteomes" id="UP000507140">
    <property type="component" value="Unassembled WGS sequence"/>
</dbReference>
<evidence type="ECO:0000313" key="7">
    <source>
        <dbReference type="Proteomes" id="UP000507140"/>
    </source>
</evidence>
<proteinExistence type="inferred from homology"/>
<keyword evidence="3" id="KW-0238">DNA-binding</keyword>
<name>A0ABM8LCB2_9BURK</name>
<dbReference type="PRINTS" id="PR00039">
    <property type="entry name" value="HTHLYSR"/>
</dbReference>
<comment type="similarity">
    <text evidence="1">Belongs to the LysR transcriptional regulatory family.</text>
</comment>
<dbReference type="InterPro" id="IPR050950">
    <property type="entry name" value="HTH-type_LysR_regulators"/>
</dbReference>
<feature type="domain" description="HTH lysR-type" evidence="5">
    <location>
        <begin position="13"/>
        <end position="70"/>
    </location>
</feature>
<reference evidence="6 7" key="1">
    <citation type="submission" date="2020-04" db="EMBL/GenBank/DDBJ databases">
        <authorList>
            <person name="De Canck E."/>
        </authorList>
    </citation>
    <scope>NUCLEOTIDE SEQUENCE [LARGE SCALE GENOMIC DNA]</scope>
    <source>
        <strain evidence="6 7">LMG 3415</strain>
    </source>
</reference>
<dbReference type="EMBL" id="CADIKR010000002">
    <property type="protein sequence ID" value="CAB3856452.1"/>
    <property type="molecule type" value="Genomic_DNA"/>
</dbReference>
<evidence type="ECO:0000256" key="4">
    <source>
        <dbReference type="ARBA" id="ARBA00023163"/>
    </source>
</evidence>
<protein>
    <submittedName>
        <fullName evidence="6">HTH-type transcriptional regulator GltC</fullName>
    </submittedName>
</protein>
<sequence>MNQSTDPSALTRLELSELETFLWVVREGSFSEAARKLHLSQPAVTNRVKRLEDKLRIKLLQRTTRQVTPTPEGLRLRDAAEAALAGLRDVMRQFQKSAETGRNRIVVACTPMLAATVLPRLIHDYQQRYPDIQVVLRDLPYAQVVQAITQDAADFAVAALDTKQRGLQFQSLAEEKVLLVVPAGHPLAAHASVTLSMIAPYRIMFLDRYLSLRKHLTEEFAKQGLTFEHTTASTLPTLLGMIDAGNCVTFLPRTMVQRNAQSSRVLIEIKDLDATRHWGCILSRRAELSAAAQAFRDYLRKHFREQLAEPV</sequence>
<dbReference type="Gene3D" id="1.10.10.10">
    <property type="entry name" value="Winged helix-like DNA-binding domain superfamily/Winged helix DNA-binding domain"/>
    <property type="match status" value="1"/>
</dbReference>
<evidence type="ECO:0000259" key="5">
    <source>
        <dbReference type="PROSITE" id="PS50931"/>
    </source>
</evidence>
<dbReference type="InterPro" id="IPR005119">
    <property type="entry name" value="LysR_subst-bd"/>
</dbReference>
<evidence type="ECO:0000256" key="1">
    <source>
        <dbReference type="ARBA" id="ARBA00009437"/>
    </source>
</evidence>
<accession>A0ABM8LCB2</accession>
<dbReference type="CDD" id="cd05466">
    <property type="entry name" value="PBP2_LTTR_substrate"/>
    <property type="match status" value="1"/>
</dbReference>
<keyword evidence="2" id="KW-0805">Transcription regulation</keyword>
<dbReference type="InterPro" id="IPR036388">
    <property type="entry name" value="WH-like_DNA-bd_sf"/>
</dbReference>
<dbReference type="Gene3D" id="3.40.190.290">
    <property type="match status" value="1"/>
</dbReference>
<dbReference type="InterPro" id="IPR000847">
    <property type="entry name" value="LysR_HTH_N"/>
</dbReference>
<comment type="caution">
    <text evidence="6">The sequence shown here is derived from an EMBL/GenBank/DDBJ whole genome shotgun (WGS) entry which is preliminary data.</text>
</comment>
<dbReference type="RefSeq" id="WP_233461965.1">
    <property type="nucleotide sequence ID" value="NZ_CADIJP010000011.1"/>
</dbReference>
<dbReference type="Pfam" id="PF03466">
    <property type="entry name" value="LysR_substrate"/>
    <property type="match status" value="1"/>
</dbReference>
<dbReference type="PROSITE" id="PS50931">
    <property type="entry name" value="HTH_LYSR"/>
    <property type="match status" value="1"/>
</dbReference>
<gene>
    <name evidence="6" type="primary">gltC_4</name>
    <name evidence="6" type="ORF">LMG3415_02208</name>
</gene>